<evidence type="ECO:0000259" key="4">
    <source>
        <dbReference type="PROSITE" id="PS51186"/>
    </source>
</evidence>
<feature type="domain" description="N-acetyltransferase" evidence="4">
    <location>
        <begin position="8"/>
        <end position="174"/>
    </location>
</feature>
<evidence type="ECO:0000313" key="6">
    <source>
        <dbReference type="Proteomes" id="UP001241110"/>
    </source>
</evidence>
<sequence>MIAIDSSVYISELSKGDDSAMVKWLNDEVIYQNTLRIPFPYKIEHARDFLHYVRLMRKEHAQPTEWAIRNYTGEMIGCIGFSRIYGKYSHKDELGYWLAAPYRGQGIMTRVVEVVADWGFQHFGLWRLEAPIFPHNPASGKVLEKNGFVAEGTLHNYVMKENKPMDVIMYAKTKRL</sequence>
<dbReference type="GO" id="GO:0016747">
    <property type="term" value="F:acyltransferase activity, transferring groups other than amino-acyl groups"/>
    <property type="evidence" value="ECO:0007669"/>
    <property type="project" value="InterPro"/>
</dbReference>
<protein>
    <submittedName>
        <fullName evidence="5">GNAT family protein</fullName>
        <ecNumber evidence="5">2.-.-.-</ecNumber>
    </submittedName>
</protein>
<proteinExistence type="inferred from homology"/>
<dbReference type="Proteomes" id="UP001241110">
    <property type="component" value="Unassembled WGS sequence"/>
</dbReference>
<dbReference type="EMBL" id="JASJOS010000019">
    <property type="protein sequence ID" value="MDJ1485262.1"/>
    <property type="molecule type" value="Genomic_DNA"/>
</dbReference>
<name>A0AAE3QTN2_9BACT</name>
<evidence type="ECO:0000256" key="2">
    <source>
        <dbReference type="ARBA" id="ARBA00023315"/>
    </source>
</evidence>
<dbReference type="Gene3D" id="3.40.630.30">
    <property type="match status" value="1"/>
</dbReference>
<gene>
    <name evidence="5" type="ORF">QNI16_32525</name>
</gene>
<comment type="similarity">
    <text evidence="3">Belongs to the acetyltransferase family. RimJ subfamily.</text>
</comment>
<dbReference type="RefSeq" id="WP_313987576.1">
    <property type="nucleotide sequence ID" value="NZ_JASJOS010000019.1"/>
</dbReference>
<dbReference type="InterPro" id="IPR016181">
    <property type="entry name" value="Acyl_CoA_acyltransferase"/>
</dbReference>
<accession>A0AAE3QTN2</accession>
<dbReference type="EC" id="2.-.-.-" evidence="5"/>
<evidence type="ECO:0000256" key="3">
    <source>
        <dbReference type="ARBA" id="ARBA00038502"/>
    </source>
</evidence>
<keyword evidence="2" id="KW-0012">Acyltransferase</keyword>
<dbReference type="SUPFAM" id="SSF55729">
    <property type="entry name" value="Acyl-CoA N-acyltransferases (Nat)"/>
    <property type="match status" value="1"/>
</dbReference>
<dbReference type="Pfam" id="PF13302">
    <property type="entry name" value="Acetyltransf_3"/>
    <property type="match status" value="1"/>
</dbReference>
<dbReference type="InterPro" id="IPR051531">
    <property type="entry name" value="N-acetyltransferase"/>
</dbReference>
<evidence type="ECO:0000313" key="5">
    <source>
        <dbReference type="EMBL" id="MDJ1485262.1"/>
    </source>
</evidence>
<dbReference type="PROSITE" id="PS51186">
    <property type="entry name" value="GNAT"/>
    <property type="match status" value="1"/>
</dbReference>
<evidence type="ECO:0000256" key="1">
    <source>
        <dbReference type="ARBA" id="ARBA00022679"/>
    </source>
</evidence>
<dbReference type="PANTHER" id="PTHR43792">
    <property type="entry name" value="GNAT FAMILY, PUTATIVE (AFU_ORTHOLOGUE AFUA_3G00765)-RELATED-RELATED"/>
    <property type="match status" value="1"/>
</dbReference>
<dbReference type="PANTHER" id="PTHR43792:SF8">
    <property type="entry name" value="[RIBOSOMAL PROTEIN US5]-ALANINE N-ACETYLTRANSFERASE"/>
    <property type="match status" value="1"/>
</dbReference>
<dbReference type="AlphaFoldDB" id="A0AAE3QTN2"/>
<dbReference type="InterPro" id="IPR000182">
    <property type="entry name" value="GNAT_dom"/>
</dbReference>
<organism evidence="5 6">
    <name type="scientific">Xanthocytophaga flava</name>
    <dbReference type="NCBI Taxonomy" id="3048013"/>
    <lineage>
        <taxon>Bacteria</taxon>
        <taxon>Pseudomonadati</taxon>
        <taxon>Bacteroidota</taxon>
        <taxon>Cytophagia</taxon>
        <taxon>Cytophagales</taxon>
        <taxon>Rhodocytophagaceae</taxon>
        <taxon>Xanthocytophaga</taxon>
    </lineage>
</organism>
<comment type="caution">
    <text evidence="5">The sequence shown here is derived from an EMBL/GenBank/DDBJ whole genome shotgun (WGS) entry which is preliminary data.</text>
</comment>
<reference evidence="5" key="1">
    <citation type="submission" date="2023-05" db="EMBL/GenBank/DDBJ databases">
        <authorList>
            <person name="Zhang X."/>
        </authorList>
    </citation>
    <scope>NUCLEOTIDE SEQUENCE</scope>
    <source>
        <strain evidence="5">YF14B1</strain>
    </source>
</reference>
<keyword evidence="1 5" id="KW-0808">Transferase</keyword>